<accession>A0A315ZB60</accession>
<protein>
    <recommendedName>
        <fullName evidence="4">Phosphoribosylformylglycinamidine synthase</fullName>
    </recommendedName>
</protein>
<evidence type="ECO:0000256" key="1">
    <source>
        <dbReference type="SAM" id="SignalP"/>
    </source>
</evidence>
<name>A0A315ZB60_SEDFL</name>
<comment type="caution">
    <text evidence="2">The sequence shown here is derived from an EMBL/GenBank/DDBJ whole genome shotgun (WGS) entry which is preliminary data.</text>
</comment>
<reference evidence="2 3" key="1">
    <citation type="submission" date="2018-03" db="EMBL/GenBank/DDBJ databases">
        <title>Genomic Encyclopedia of Archaeal and Bacterial Type Strains, Phase II (KMG-II): from individual species to whole genera.</title>
        <authorList>
            <person name="Goeker M."/>
        </authorList>
    </citation>
    <scope>NUCLEOTIDE SEQUENCE [LARGE SCALE GENOMIC DNA]</scope>
    <source>
        <strain evidence="2 3">DSM 28229</strain>
    </source>
</reference>
<dbReference type="AlphaFoldDB" id="A0A315ZB60"/>
<sequence length="278" mass="32347">MTKFFYTTLFAMMLSGYAFAQTNITAEDSLHLERRDLPAKILHAEPLYIDLIRDLGARKGEKEWNVGFGLTDHRDYDAYEALVEYEWAPIDRLGLEVEVPFTFYSSNGNAETTPSNRIESLKLATQWTFLVSEKHLTSMAFGYIHEFAFVDLNRMNGRDILQGQVFNPFLIAAKNWDNNFHTLLYTGPVFHKAWGGNEWHSQYEINSNFHYMIPNTRNFIGVEVNKVLERDNFDMVIRPQMRVEISEQLMIGIVTGIPVSKEHERFSSFLRLIYEPSH</sequence>
<dbReference type="InterPro" id="IPR048131">
    <property type="entry name" value="HAEPLYID-like"/>
</dbReference>
<keyword evidence="3" id="KW-1185">Reference proteome</keyword>
<gene>
    <name evidence="2" type="ORF">BC781_102327</name>
</gene>
<dbReference type="Proteomes" id="UP000245535">
    <property type="component" value="Unassembled WGS sequence"/>
</dbReference>
<dbReference type="RefSeq" id="WP_109616904.1">
    <property type="nucleotide sequence ID" value="NZ_QGDO01000002.1"/>
</dbReference>
<feature type="signal peptide" evidence="1">
    <location>
        <begin position="1"/>
        <end position="20"/>
    </location>
</feature>
<dbReference type="NCBIfam" id="NF041634">
    <property type="entry name" value="HAEPLYID"/>
    <property type="match status" value="1"/>
</dbReference>
<proteinExistence type="predicted"/>
<dbReference type="OrthoDB" id="892490at2"/>
<feature type="chain" id="PRO_5016269772" description="Phosphoribosylformylglycinamidine synthase" evidence="1">
    <location>
        <begin position="21"/>
        <end position="278"/>
    </location>
</feature>
<organism evidence="2 3">
    <name type="scientific">Sediminitomix flava</name>
    <dbReference type="NCBI Taxonomy" id="379075"/>
    <lineage>
        <taxon>Bacteria</taxon>
        <taxon>Pseudomonadati</taxon>
        <taxon>Bacteroidota</taxon>
        <taxon>Cytophagia</taxon>
        <taxon>Cytophagales</taxon>
        <taxon>Flammeovirgaceae</taxon>
        <taxon>Sediminitomix</taxon>
    </lineage>
</organism>
<evidence type="ECO:0000313" key="2">
    <source>
        <dbReference type="EMBL" id="PWJ42781.1"/>
    </source>
</evidence>
<dbReference type="EMBL" id="QGDO01000002">
    <property type="protein sequence ID" value="PWJ42781.1"/>
    <property type="molecule type" value="Genomic_DNA"/>
</dbReference>
<evidence type="ECO:0000313" key="3">
    <source>
        <dbReference type="Proteomes" id="UP000245535"/>
    </source>
</evidence>
<keyword evidence="1" id="KW-0732">Signal</keyword>
<evidence type="ECO:0008006" key="4">
    <source>
        <dbReference type="Google" id="ProtNLM"/>
    </source>
</evidence>